<dbReference type="AlphaFoldDB" id="E1CG46"/>
<protein>
    <submittedName>
        <fullName evidence="3">Capuramycin 3''-phosphotransferase</fullName>
    </submittedName>
</protein>
<keyword evidence="3" id="KW-0808">Transferase</keyword>
<evidence type="ECO:0000256" key="1">
    <source>
        <dbReference type="SAM" id="MobiDB-lite"/>
    </source>
</evidence>
<dbReference type="Pfam" id="PF01636">
    <property type="entry name" value="APH"/>
    <property type="match status" value="1"/>
</dbReference>
<dbReference type="InterPro" id="IPR051678">
    <property type="entry name" value="AGP_Transferase"/>
</dbReference>
<gene>
    <name evidence="3" type="primary">capP</name>
</gene>
<dbReference type="PANTHER" id="PTHR21310:SF42">
    <property type="entry name" value="BIFUNCTIONAL AAC_APH"/>
    <property type="match status" value="1"/>
</dbReference>
<dbReference type="InterPro" id="IPR002575">
    <property type="entry name" value="Aminoglycoside_PTrfase"/>
</dbReference>
<dbReference type="InterPro" id="IPR011009">
    <property type="entry name" value="Kinase-like_dom_sf"/>
</dbReference>
<feature type="domain" description="Aminoglycoside phosphotransferase" evidence="2">
    <location>
        <begin position="33"/>
        <end position="262"/>
    </location>
</feature>
<organism evidence="3">
    <name type="scientific">Streptomyces sp. SANK 62799</name>
    <dbReference type="NCBI Taxonomy" id="701528"/>
    <lineage>
        <taxon>Bacteria</taxon>
        <taxon>Bacillati</taxon>
        <taxon>Actinomycetota</taxon>
        <taxon>Actinomycetes</taxon>
        <taxon>Kitasatosporales</taxon>
        <taxon>Streptomycetaceae</taxon>
        <taxon>Streptomyces</taxon>
    </lineage>
</organism>
<reference evidence="3" key="1">
    <citation type="submission" date="2009-12" db="EMBL/GenBank/DDBJ databases">
        <title>An ATP-Independent Strategy for Carboxylic Acid Activation and Amide Bond Formation Revealed upon Characterization of the A-503083 Biosynthetic Gene Cluster.</title>
        <authorList>
            <person name="Funabashi M."/>
            <person name="Nonaka K."/>
            <person name="Hosobuchi M."/>
            <person name="Fujita Y."/>
            <person name="Shibata T."/>
            <person name="Chi X."/>
            <person name="Yang Z."/>
            <person name="Van Lanen S.G."/>
        </authorList>
    </citation>
    <scope>NUCLEOTIDE SEQUENCE</scope>
    <source>
        <strain evidence="3">SANK 62799</strain>
    </source>
</reference>
<accession>E1CG46</accession>
<sequence length="304" mass="32718">MTDTENEITADLITGLLREQHPDLADLPLTFGAHGWDNQLWRLGDDLAVRLPWATEDADDLLLKEHAFLPAMASRLPLPVPVPQRLGRPSERFPRPWIVTTWVPGEPADRAPATRGVEAADALSAFLKALHQPAPDDAPGGRNRGGPLADADEGFEHFLKETTNRGLIPEPDTVREVWKDALAAPVWTGPSLWLHADLHPANLLTTDGTFCGVVDFGDLCAGDPACDLAAGWHVLPDGAIDRFHQSYSSAADAATLRRARGWAVLKALACLLIGDNGVHGRTGGKATWGPPADAALRRLTATHS</sequence>
<dbReference type="SUPFAM" id="SSF56112">
    <property type="entry name" value="Protein kinase-like (PK-like)"/>
    <property type="match status" value="1"/>
</dbReference>
<evidence type="ECO:0000259" key="2">
    <source>
        <dbReference type="Pfam" id="PF01636"/>
    </source>
</evidence>
<proteinExistence type="predicted"/>
<dbReference type="GO" id="GO:0016740">
    <property type="term" value="F:transferase activity"/>
    <property type="evidence" value="ECO:0007669"/>
    <property type="project" value="UniProtKB-KW"/>
</dbReference>
<dbReference type="EMBL" id="AB538860">
    <property type="protein sequence ID" value="BAJ19060.1"/>
    <property type="molecule type" value="Genomic_DNA"/>
</dbReference>
<dbReference type="CDD" id="cd05155">
    <property type="entry name" value="APH_ChoK_like_1"/>
    <property type="match status" value="1"/>
</dbReference>
<dbReference type="PANTHER" id="PTHR21310">
    <property type="entry name" value="AMINOGLYCOSIDE PHOSPHOTRANSFERASE-RELATED-RELATED"/>
    <property type="match status" value="1"/>
</dbReference>
<dbReference type="Gene3D" id="3.90.1200.10">
    <property type="match status" value="1"/>
</dbReference>
<name>E1CG46_9ACTN</name>
<evidence type="ECO:0000313" key="3">
    <source>
        <dbReference type="EMBL" id="BAJ19060.1"/>
    </source>
</evidence>
<feature type="region of interest" description="Disordered" evidence="1">
    <location>
        <begin position="132"/>
        <end position="151"/>
    </location>
</feature>
<dbReference type="Gene3D" id="3.30.200.20">
    <property type="entry name" value="Phosphorylase Kinase, domain 1"/>
    <property type="match status" value="1"/>
</dbReference>